<dbReference type="SUPFAM" id="SSF55073">
    <property type="entry name" value="Nucleotide cyclase"/>
    <property type="match status" value="1"/>
</dbReference>
<evidence type="ECO:0000256" key="1">
    <source>
        <dbReference type="SAM" id="Phobius"/>
    </source>
</evidence>
<feature type="domain" description="EAL" evidence="2">
    <location>
        <begin position="491"/>
        <end position="744"/>
    </location>
</feature>
<dbReference type="PANTHER" id="PTHR33121:SF70">
    <property type="entry name" value="SIGNALING PROTEIN YKOW"/>
    <property type="match status" value="1"/>
</dbReference>
<dbReference type="SUPFAM" id="SSF141868">
    <property type="entry name" value="EAL domain-like"/>
    <property type="match status" value="1"/>
</dbReference>
<feature type="transmembrane region" description="Helical" evidence="1">
    <location>
        <begin position="17"/>
        <end position="38"/>
    </location>
</feature>
<evidence type="ECO:0000313" key="4">
    <source>
        <dbReference type="EMBL" id="SFB68060.1"/>
    </source>
</evidence>
<organism evidence="4 5">
    <name type="scientific">Ruminococcus albus</name>
    <dbReference type="NCBI Taxonomy" id="1264"/>
    <lineage>
        <taxon>Bacteria</taxon>
        <taxon>Bacillati</taxon>
        <taxon>Bacillota</taxon>
        <taxon>Clostridia</taxon>
        <taxon>Eubacteriales</taxon>
        <taxon>Oscillospiraceae</taxon>
        <taxon>Ruminococcus</taxon>
    </lineage>
</organism>
<dbReference type="PANTHER" id="PTHR33121">
    <property type="entry name" value="CYCLIC DI-GMP PHOSPHODIESTERASE PDEF"/>
    <property type="match status" value="1"/>
</dbReference>
<dbReference type="PROSITE" id="PS50887">
    <property type="entry name" value="GGDEF"/>
    <property type="match status" value="1"/>
</dbReference>
<dbReference type="Proteomes" id="UP000182192">
    <property type="component" value="Unassembled WGS sequence"/>
</dbReference>
<dbReference type="CDD" id="cd01948">
    <property type="entry name" value="EAL"/>
    <property type="match status" value="1"/>
</dbReference>
<reference evidence="4 5" key="1">
    <citation type="submission" date="2016-10" db="EMBL/GenBank/DDBJ databases">
        <authorList>
            <person name="de Groot N.N."/>
        </authorList>
    </citation>
    <scope>NUCLEOTIDE SEQUENCE [LARGE SCALE GENOMIC DNA]</scope>
    <source>
        <strain evidence="4 5">AR67</strain>
    </source>
</reference>
<gene>
    <name evidence="4" type="ORF">SAMN02910406_00219</name>
</gene>
<dbReference type="InterPro" id="IPR035919">
    <property type="entry name" value="EAL_sf"/>
</dbReference>
<dbReference type="Pfam" id="PF00563">
    <property type="entry name" value="EAL"/>
    <property type="match status" value="1"/>
</dbReference>
<dbReference type="EMBL" id="FOKQ01000001">
    <property type="protein sequence ID" value="SFB68060.1"/>
    <property type="molecule type" value="Genomic_DNA"/>
</dbReference>
<dbReference type="InterPro" id="IPR043128">
    <property type="entry name" value="Rev_trsase/Diguanyl_cyclase"/>
</dbReference>
<keyword evidence="1" id="KW-0812">Transmembrane</keyword>
<dbReference type="SMART" id="SM00267">
    <property type="entry name" value="GGDEF"/>
    <property type="match status" value="1"/>
</dbReference>
<dbReference type="GO" id="GO:0071111">
    <property type="term" value="F:cyclic-guanylate-specific phosphodiesterase activity"/>
    <property type="evidence" value="ECO:0007669"/>
    <property type="project" value="InterPro"/>
</dbReference>
<evidence type="ECO:0000259" key="2">
    <source>
        <dbReference type="PROSITE" id="PS50883"/>
    </source>
</evidence>
<protein>
    <submittedName>
        <fullName evidence="4">Diguanylate cyclase (GGDEF) domain-containing protein</fullName>
    </submittedName>
</protein>
<evidence type="ECO:0000313" key="5">
    <source>
        <dbReference type="Proteomes" id="UP000182192"/>
    </source>
</evidence>
<dbReference type="InterPro" id="IPR001633">
    <property type="entry name" value="EAL_dom"/>
</dbReference>
<dbReference type="NCBIfam" id="TIGR00254">
    <property type="entry name" value="GGDEF"/>
    <property type="match status" value="1"/>
</dbReference>
<keyword evidence="1" id="KW-1133">Transmembrane helix</keyword>
<dbReference type="InterPro" id="IPR001638">
    <property type="entry name" value="Solute-binding_3/MltF_N"/>
</dbReference>
<accession>A0A1I1D5J2</accession>
<dbReference type="SMART" id="SM00062">
    <property type="entry name" value="PBPb"/>
    <property type="match status" value="1"/>
</dbReference>
<evidence type="ECO:0000259" key="3">
    <source>
        <dbReference type="PROSITE" id="PS50887"/>
    </source>
</evidence>
<dbReference type="InterPro" id="IPR000160">
    <property type="entry name" value="GGDEF_dom"/>
</dbReference>
<sequence length="744" mass="84890">MRDICKILGFSKLYKKYIMCLIAIITVFTVMLTSVSPFRVCADGNIRKITVGVPADRCPIFYCDKETGEVVGIGVDLMRIASEEAGFDASFKVIGESTLKEALDNDEYDVLLPFGSPISSASGSSTVVSDNLFQTPFTLVTVNNRKPPQLNELKVGMLSSLSGGADTVSQLYPGIEIKFFETMDESVKALRRKEVDALLHNSYVWSYVLQKPSYSDLTVQPSNMFSMDFRAGTKDTPEGRKLIAQLDKGISALPDTQRQAVILDYTGRRLYQYDVYDYLYEYGVVILLFFLLIASFVTIVILKARTFRFDQEEKMRRVMDYDQLTGVLSLKSFRSRVEELLRSNPDVPYVISYNNIQNFKYINDSLGMKAGDELLCFWAKKSMENMSDIDAFCRLEADHFATLRHLEGDGQLSEDVKKVFEPVKNYFTDQGREIHIRISTGIYALTPEDHKDVNVDQMIDYARVAEKKLRDGHKDGFEFYNTEQWSLGKLFAEVTGRLPAALRSGEIMVWYQPQVNYETGEITGAEALCRWKHTTRGWISPGKFVSALEEAGLIYDLDCFVWEKVCCDLQRWNREGKRMTVSVNLSRADLAKNNNVPDFFLKLIEKYDLTPDQLHIEITETAYVESPELLISTTQKLRKYGFKVEMDDFGSGYSSLNMLKEVQVDRIKLDMYFLTETGDTEKSRVIISHIIKMTRALGMDIIAEGVEKEEQARFIYELGCCSMQGYYYHKPMPAEDFEHLLGMG</sequence>
<feature type="transmembrane region" description="Helical" evidence="1">
    <location>
        <begin position="279"/>
        <end position="302"/>
    </location>
</feature>
<dbReference type="InterPro" id="IPR050706">
    <property type="entry name" value="Cyclic-di-GMP_PDE-like"/>
</dbReference>
<dbReference type="RefSeq" id="WP_081358328.1">
    <property type="nucleotide sequence ID" value="NZ_FOKQ01000001.1"/>
</dbReference>
<feature type="domain" description="GGDEF" evidence="3">
    <location>
        <begin position="347"/>
        <end position="482"/>
    </location>
</feature>
<name>A0A1I1D5J2_RUMAL</name>
<dbReference type="SUPFAM" id="SSF53850">
    <property type="entry name" value="Periplasmic binding protein-like II"/>
    <property type="match status" value="1"/>
</dbReference>
<dbReference type="SMART" id="SM00052">
    <property type="entry name" value="EAL"/>
    <property type="match status" value="1"/>
</dbReference>
<dbReference type="Pfam" id="PF00990">
    <property type="entry name" value="GGDEF"/>
    <property type="match status" value="1"/>
</dbReference>
<dbReference type="PROSITE" id="PS50883">
    <property type="entry name" value="EAL"/>
    <property type="match status" value="1"/>
</dbReference>
<dbReference type="AlphaFoldDB" id="A0A1I1D5J2"/>
<dbReference type="InterPro" id="IPR029787">
    <property type="entry name" value="Nucleotide_cyclase"/>
</dbReference>
<dbReference type="Gene3D" id="3.40.190.10">
    <property type="entry name" value="Periplasmic binding protein-like II"/>
    <property type="match status" value="2"/>
</dbReference>
<keyword evidence="1" id="KW-0472">Membrane</keyword>
<dbReference type="Gene3D" id="3.20.20.450">
    <property type="entry name" value="EAL domain"/>
    <property type="match status" value="1"/>
</dbReference>
<proteinExistence type="predicted"/>
<dbReference type="Gene3D" id="3.30.70.270">
    <property type="match status" value="1"/>
</dbReference>